<gene>
    <name evidence="13" type="ORF">B7P43_G02472</name>
</gene>
<feature type="region of interest" description="Disordered" evidence="10">
    <location>
        <begin position="427"/>
        <end position="453"/>
    </location>
</feature>
<keyword evidence="4" id="KW-1003">Cell membrane</keyword>
<dbReference type="Pfam" id="PF14828">
    <property type="entry name" value="Amnionless"/>
    <property type="match status" value="1"/>
</dbReference>
<keyword evidence="5 11" id="KW-0812">Transmembrane</keyword>
<name>A0A2J7Q523_9NEOP</name>
<evidence type="ECO:0000256" key="6">
    <source>
        <dbReference type="ARBA" id="ARBA00022729"/>
    </source>
</evidence>
<dbReference type="PANTHER" id="PTHR14995">
    <property type="entry name" value="AMNIONLESS"/>
    <property type="match status" value="1"/>
</dbReference>
<dbReference type="OrthoDB" id="10067964at2759"/>
<reference evidence="13 14" key="1">
    <citation type="submission" date="2017-12" db="EMBL/GenBank/DDBJ databases">
        <title>Hemimetabolous genomes reveal molecular basis of termite eusociality.</title>
        <authorList>
            <person name="Harrison M.C."/>
            <person name="Jongepier E."/>
            <person name="Robertson H.M."/>
            <person name="Arning N."/>
            <person name="Bitard-Feildel T."/>
            <person name="Chao H."/>
            <person name="Childers C.P."/>
            <person name="Dinh H."/>
            <person name="Doddapaneni H."/>
            <person name="Dugan S."/>
            <person name="Gowin J."/>
            <person name="Greiner C."/>
            <person name="Han Y."/>
            <person name="Hu H."/>
            <person name="Hughes D.S.T."/>
            <person name="Huylmans A.-K."/>
            <person name="Kemena C."/>
            <person name="Kremer L.P.M."/>
            <person name="Lee S.L."/>
            <person name="Lopez-Ezquerra A."/>
            <person name="Mallet L."/>
            <person name="Monroy-Kuhn J.M."/>
            <person name="Moser A."/>
            <person name="Murali S.C."/>
            <person name="Muzny D.M."/>
            <person name="Otani S."/>
            <person name="Piulachs M.-D."/>
            <person name="Poelchau M."/>
            <person name="Qu J."/>
            <person name="Schaub F."/>
            <person name="Wada-Katsumata A."/>
            <person name="Worley K.C."/>
            <person name="Xie Q."/>
            <person name="Ylla G."/>
            <person name="Poulsen M."/>
            <person name="Gibbs R.A."/>
            <person name="Schal C."/>
            <person name="Richards S."/>
            <person name="Belles X."/>
            <person name="Korb J."/>
            <person name="Bornberg-Bauer E."/>
        </authorList>
    </citation>
    <scope>NUCLEOTIDE SEQUENCE [LARGE SCALE GENOMIC DNA]</scope>
    <source>
        <tissue evidence="13">Whole body</tissue>
    </source>
</reference>
<evidence type="ECO:0000256" key="10">
    <source>
        <dbReference type="SAM" id="MobiDB-lite"/>
    </source>
</evidence>
<accession>A0A2J7Q523</accession>
<evidence type="ECO:0000256" key="9">
    <source>
        <dbReference type="ARBA" id="ARBA00023136"/>
    </source>
</evidence>
<evidence type="ECO:0000256" key="3">
    <source>
        <dbReference type="ARBA" id="ARBA00022448"/>
    </source>
</evidence>
<comment type="caution">
    <text evidence="13">The sequence shown here is derived from an EMBL/GenBank/DDBJ whole genome shotgun (WGS) entry which is preliminary data.</text>
</comment>
<keyword evidence="9 11" id="KW-0472">Membrane</keyword>
<evidence type="ECO:0000256" key="11">
    <source>
        <dbReference type="SAM" id="Phobius"/>
    </source>
</evidence>
<feature type="transmembrane region" description="Helical" evidence="11">
    <location>
        <begin position="365"/>
        <end position="390"/>
    </location>
</feature>
<keyword evidence="8 11" id="KW-1133">Transmembrane helix</keyword>
<dbReference type="EMBL" id="NEVH01018372">
    <property type="protein sequence ID" value="PNF23689.1"/>
    <property type="molecule type" value="Genomic_DNA"/>
</dbReference>
<keyword evidence="6 12" id="KW-0732">Signal</keyword>
<dbReference type="GO" id="GO:0016324">
    <property type="term" value="C:apical plasma membrane"/>
    <property type="evidence" value="ECO:0007669"/>
    <property type="project" value="TreeGrafter"/>
</dbReference>
<feature type="region of interest" description="Disordered" evidence="10">
    <location>
        <begin position="498"/>
        <end position="524"/>
    </location>
</feature>
<evidence type="ECO:0000256" key="7">
    <source>
        <dbReference type="ARBA" id="ARBA00022927"/>
    </source>
</evidence>
<evidence type="ECO:0000256" key="12">
    <source>
        <dbReference type="SAM" id="SignalP"/>
    </source>
</evidence>
<dbReference type="InParanoid" id="A0A2J7Q523"/>
<dbReference type="GO" id="GO:0030139">
    <property type="term" value="C:endocytic vesicle"/>
    <property type="evidence" value="ECO:0007669"/>
    <property type="project" value="TreeGrafter"/>
</dbReference>
<evidence type="ECO:0000313" key="14">
    <source>
        <dbReference type="Proteomes" id="UP000235965"/>
    </source>
</evidence>
<evidence type="ECO:0000256" key="4">
    <source>
        <dbReference type="ARBA" id="ARBA00022475"/>
    </source>
</evidence>
<dbReference type="PANTHER" id="PTHR14995:SF2">
    <property type="entry name" value="PROTEIN AMNIONLESS"/>
    <property type="match status" value="1"/>
</dbReference>
<evidence type="ECO:0000256" key="8">
    <source>
        <dbReference type="ARBA" id="ARBA00022989"/>
    </source>
</evidence>
<evidence type="ECO:0000313" key="13">
    <source>
        <dbReference type="EMBL" id="PNF23689.1"/>
    </source>
</evidence>
<proteinExistence type="predicted"/>
<feature type="chain" id="PRO_5014367584" description="Protein amnionless" evidence="12">
    <location>
        <begin position="21"/>
        <end position="524"/>
    </location>
</feature>
<evidence type="ECO:0000256" key="5">
    <source>
        <dbReference type="ARBA" id="ARBA00022692"/>
    </source>
</evidence>
<organism evidence="13 14">
    <name type="scientific">Cryptotermes secundus</name>
    <dbReference type="NCBI Taxonomy" id="105785"/>
    <lineage>
        <taxon>Eukaryota</taxon>
        <taxon>Metazoa</taxon>
        <taxon>Ecdysozoa</taxon>
        <taxon>Arthropoda</taxon>
        <taxon>Hexapoda</taxon>
        <taxon>Insecta</taxon>
        <taxon>Pterygota</taxon>
        <taxon>Neoptera</taxon>
        <taxon>Polyneoptera</taxon>
        <taxon>Dictyoptera</taxon>
        <taxon>Blattodea</taxon>
        <taxon>Blattoidea</taxon>
        <taxon>Termitoidae</taxon>
        <taxon>Kalotermitidae</taxon>
        <taxon>Cryptotermitinae</taxon>
        <taxon>Cryptotermes</taxon>
    </lineage>
</organism>
<feature type="compositionally biased region" description="Polar residues" evidence="10">
    <location>
        <begin position="431"/>
        <end position="441"/>
    </location>
</feature>
<comment type="subcellular location">
    <subcellularLocation>
        <location evidence="1">Cell membrane</location>
        <topology evidence="1">Single-pass type I membrane protein</topology>
    </subcellularLocation>
</comment>
<dbReference type="Proteomes" id="UP000235965">
    <property type="component" value="Unassembled WGS sequence"/>
</dbReference>
<evidence type="ECO:0000256" key="2">
    <source>
        <dbReference type="ARBA" id="ARBA00021200"/>
    </source>
</evidence>
<dbReference type="AlphaFoldDB" id="A0A2J7Q523"/>
<keyword evidence="3" id="KW-0813">Transport</keyword>
<keyword evidence="14" id="KW-1185">Reference proteome</keyword>
<keyword evidence="7" id="KW-0653">Protein transport</keyword>
<feature type="signal peptide" evidence="12">
    <location>
        <begin position="1"/>
        <end position="20"/>
    </location>
</feature>
<dbReference type="InterPro" id="IPR026112">
    <property type="entry name" value="AMN"/>
</dbReference>
<protein>
    <recommendedName>
        <fullName evidence="2">Protein amnionless</fullName>
    </recommendedName>
</protein>
<dbReference type="STRING" id="105785.A0A2J7Q523"/>
<dbReference type="GO" id="GO:0006898">
    <property type="term" value="P:receptor-mediated endocytosis"/>
    <property type="evidence" value="ECO:0007669"/>
    <property type="project" value="TreeGrafter"/>
</dbReference>
<evidence type="ECO:0000256" key="1">
    <source>
        <dbReference type="ARBA" id="ARBA00004251"/>
    </source>
</evidence>
<sequence length="524" mass="58222">MAALSTVLIICVLSVRYTGGVRKTWIRNTNFNNPYNWDLARVPCSNDRVIIPSQIESAIQLKDGSTVVKELVLPSNGEIMLPLTGSLLITGDFRAKDKCRGEDIVFTRSWSAAWLDPANWKTEGRVTTDPVPHLERIPCTHDHIVFPEGSTFRVHLPEVVVTVGSISLLGQEMSPSQWQEALLSEPGERQFVSGEGDYMRISSVVITGEESCPDKAGCSCAGHPELRAAVCTHTRDRNGDCYDSRQAECISPVQPLGHCCDICGAYLLLEYSESKLALNHLRSLLDSYLRQEKYSKVVGHIGKPAMVDDALRNRLQVVLKDVGGYRGDCNNLANVFASRVRNSEYFGVTRVTVYTAGEAKYLSTWGSVLGTIFGTFIAAIIAMGIIYFAFIAHRQNWWVLQAEPFLFARFENAPSESEEALESRVEVLPGGSQQPDKSCSSQPPPAAFDNPMYGNTKVEERKVLPRAEPGEHVTHENPVYSELLLQEEEQIQEMYEVKDETPPAEQSDLHASYMAAEERAGHTY</sequence>
<dbReference type="GO" id="GO:0015031">
    <property type="term" value="P:protein transport"/>
    <property type="evidence" value="ECO:0007669"/>
    <property type="project" value="UniProtKB-KW"/>
</dbReference>